<feature type="domain" description="Anti-sigma K factor RskA C-terminal" evidence="1">
    <location>
        <begin position="86"/>
        <end position="214"/>
    </location>
</feature>
<proteinExistence type="predicted"/>
<dbReference type="EMBL" id="CP001801">
    <property type="protein sequence ID" value="ACX95151.1"/>
    <property type="molecule type" value="Genomic_DNA"/>
</dbReference>
<keyword evidence="3" id="KW-1185">Reference proteome</keyword>
<dbReference type="InterPro" id="IPR018764">
    <property type="entry name" value="RskA_C"/>
</dbReference>
<dbReference type="KEGG" id="hna:Hneap_0288"/>
<organism evidence="2 3">
    <name type="scientific">Halothiobacillus neapolitanus (strain ATCC 23641 / DSM 15147 / CIP 104769 / NCIMB 8539 / c2)</name>
    <name type="common">Thiobacillus neapolitanus</name>
    <dbReference type="NCBI Taxonomy" id="555778"/>
    <lineage>
        <taxon>Bacteria</taxon>
        <taxon>Pseudomonadati</taxon>
        <taxon>Pseudomonadota</taxon>
        <taxon>Gammaproteobacteria</taxon>
        <taxon>Chromatiales</taxon>
        <taxon>Halothiobacillaceae</taxon>
        <taxon>Halothiobacillus</taxon>
    </lineage>
</organism>
<evidence type="ECO:0000313" key="2">
    <source>
        <dbReference type="EMBL" id="ACX95151.1"/>
    </source>
</evidence>
<sequence>MNESTEHIEYVLGLLDEPTDRLTERAIKASPEQRRAVTNWSLIISDHLLSQCESRPLLGWVWSRIERQLDHQAQDVGSALLRWRMAAAIVAMIGIGLLVGVFVPNKPTMQADSIAMMPMAQGQSAMWEAKADTTTQQLQVTCLTNADQEINKQAVLWLITPQGQTVAVGSLPMKKGESVTVRPALWSNTIAQTKLAISLEPTGKPIGNKPVGPVVWQGDWSKAS</sequence>
<dbReference type="HOGENOM" id="CLU_1233637_0_0_6"/>
<dbReference type="RefSeq" id="WP_012823187.1">
    <property type="nucleotide sequence ID" value="NC_013422.1"/>
</dbReference>
<accession>D0KXD7</accession>
<gene>
    <name evidence="2" type="ordered locus">Hneap_0288</name>
</gene>
<dbReference type="AlphaFoldDB" id="D0KXD7"/>
<dbReference type="OrthoDB" id="5298046at2"/>
<name>D0KXD7_HALNC</name>
<dbReference type="Pfam" id="PF10099">
    <property type="entry name" value="RskA_C"/>
    <property type="match status" value="1"/>
</dbReference>
<dbReference type="GO" id="GO:0005886">
    <property type="term" value="C:plasma membrane"/>
    <property type="evidence" value="ECO:0007669"/>
    <property type="project" value="InterPro"/>
</dbReference>
<evidence type="ECO:0000313" key="3">
    <source>
        <dbReference type="Proteomes" id="UP000009102"/>
    </source>
</evidence>
<dbReference type="eggNOG" id="COG5343">
    <property type="taxonomic scope" value="Bacteria"/>
</dbReference>
<dbReference type="STRING" id="555778.Hneap_0288"/>
<protein>
    <submittedName>
        <fullName evidence="2">Anti-sigma-K factor RskA</fullName>
    </submittedName>
</protein>
<evidence type="ECO:0000259" key="1">
    <source>
        <dbReference type="Pfam" id="PF10099"/>
    </source>
</evidence>
<dbReference type="Proteomes" id="UP000009102">
    <property type="component" value="Chromosome"/>
</dbReference>
<reference evidence="2 3" key="1">
    <citation type="submission" date="2009-10" db="EMBL/GenBank/DDBJ databases">
        <title>Complete sequence of Halothiobacillus neapolitanus c2.</title>
        <authorList>
            <consortium name="US DOE Joint Genome Institute"/>
            <person name="Lucas S."/>
            <person name="Copeland A."/>
            <person name="Lapidus A."/>
            <person name="Glavina del Rio T."/>
            <person name="Tice H."/>
            <person name="Bruce D."/>
            <person name="Goodwin L."/>
            <person name="Pitluck S."/>
            <person name="Davenport K."/>
            <person name="Brettin T."/>
            <person name="Detter J.C."/>
            <person name="Han C."/>
            <person name="Tapia R."/>
            <person name="Larimer F."/>
            <person name="Land M."/>
            <person name="Hauser L."/>
            <person name="Kyrpides N."/>
            <person name="Mikhailova N."/>
            <person name="Kerfeld C."/>
            <person name="Cannon G."/>
            <person name="Heinhort S."/>
        </authorList>
    </citation>
    <scope>NUCLEOTIDE SEQUENCE [LARGE SCALE GENOMIC DNA]</scope>
    <source>
        <strain evidence="3">ATCC 23641 / c2</strain>
    </source>
</reference>